<evidence type="ECO:0000313" key="2">
    <source>
        <dbReference type="EMBL" id="EJT81547.1"/>
    </source>
</evidence>
<reference evidence="2" key="2">
    <citation type="submission" date="2010-07" db="EMBL/GenBank/DDBJ databases">
        <authorList>
            <consortium name="The Broad Institute Genome Sequencing Platform"/>
            <consortium name="Broad Institute Genome Sequencing Center for Infectious Disease"/>
            <person name="Ma L.-J."/>
            <person name="Dead R."/>
            <person name="Young S."/>
            <person name="Zeng Q."/>
            <person name="Koehrsen M."/>
            <person name="Alvarado L."/>
            <person name="Berlin A."/>
            <person name="Chapman S.B."/>
            <person name="Chen Z."/>
            <person name="Freedman E."/>
            <person name="Gellesch M."/>
            <person name="Goldberg J."/>
            <person name="Griggs A."/>
            <person name="Gujja S."/>
            <person name="Heilman E.R."/>
            <person name="Heiman D."/>
            <person name="Hepburn T."/>
            <person name="Howarth C."/>
            <person name="Jen D."/>
            <person name="Larson L."/>
            <person name="Mehta T."/>
            <person name="Neiman D."/>
            <person name="Pearson M."/>
            <person name="Roberts A."/>
            <person name="Saif S."/>
            <person name="Shea T."/>
            <person name="Shenoy N."/>
            <person name="Sisk P."/>
            <person name="Stolte C."/>
            <person name="Sykes S."/>
            <person name="Walk T."/>
            <person name="White J."/>
            <person name="Yandava C."/>
            <person name="Haas B."/>
            <person name="Nusbaum C."/>
            <person name="Birren B."/>
        </authorList>
    </citation>
    <scope>NUCLEOTIDE SEQUENCE</scope>
    <source>
        <strain evidence="2">R3-111a-1</strain>
    </source>
</reference>
<reference evidence="3" key="5">
    <citation type="submission" date="2018-04" db="UniProtKB">
        <authorList>
            <consortium name="EnsemblFungi"/>
        </authorList>
    </citation>
    <scope>IDENTIFICATION</scope>
    <source>
        <strain evidence="3">R3-111a-1</strain>
    </source>
</reference>
<proteinExistence type="predicted"/>
<keyword evidence="1" id="KW-0472">Membrane</keyword>
<dbReference type="EMBL" id="GL385395">
    <property type="protein sequence ID" value="EJT81547.1"/>
    <property type="molecule type" value="Genomic_DNA"/>
</dbReference>
<sequence length="165" mass="19407">MPGKKTGLQMFFPTQTLPFPTQLHQHHNRKICPRTTLHRKKYAFKGFVIILMQKALLIATITFFALLKYQKLLAGFQMCLACQKSYVLLRLAQQRIKYAKLRNGQNFILKKDNDFGHGKSKSNIVRTWKKKHNFRHYFNCTHSLNIPFIEKAWQAFKAAIRKLAI</sequence>
<name>J3NJU4_GAET3</name>
<dbReference type="AlphaFoldDB" id="J3NJU4"/>
<dbReference type="VEuPathDB" id="FungiDB:GGTG_01525"/>
<organism evidence="2">
    <name type="scientific">Gaeumannomyces tritici (strain R3-111a-1)</name>
    <name type="common">Wheat and barley take-all root rot fungus</name>
    <name type="synonym">Gaeumannomyces graminis var. tritici</name>
    <dbReference type="NCBI Taxonomy" id="644352"/>
    <lineage>
        <taxon>Eukaryota</taxon>
        <taxon>Fungi</taxon>
        <taxon>Dikarya</taxon>
        <taxon>Ascomycota</taxon>
        <taxon>Pezizomycotina</taxon>
        <taxon>Sordariomycetes</taxon>
        <taxon>Sordariomycetidae</taxon>
        <taxon>Magnaporthales</taxon>
        <taxon>Magnaporthaceae</taxon>
        <taxon>Gaeumannomyces</taxon>
    </lineage>
</organism>
<gene>
    <name evidence="3" type="primary">20341983</name>
    <name evidence="2" type="ORF">GGTG_01525</name>
</gene>
<dbReference type="RefSeq" id="XP_009217556.1">
    <property type="nucleotide sequence ID" value="XM_009219292.1"/>
</dbReference>
<dbReference type="OrthoDB" id="3599280at2759"/>
<feature type="transmembrane region" description="Helical" evidence="1">
    <location>
        <begin position="42"/>
        <end position="66"/>
    </location>
</feature>
<reference evidence="3" key="4">
    <citation type="journal article" date="2015" name="G3 (Bethesda)">
        <title>Genome sequences of three phytopathogenic species of the Magnaporthaceae family of fungi.</title>
        <authorList>
            <person name="Okagaki L.H."/>
            <person name="Nunes C.C."/>
            <person name="Sailsbery J."/>
            <person name="Clay B."/>
            <person name="Brown D."/>
            <person name="John T."/>
            <person name="Oh Y."/>
            <person name="Young N."/>
            <person name="Fitzgerald M."/>
            <person name="Haas B.J."/>
            <person name="Zeng Q."/>
            <person name="Young S."/>
            <person name="Adiconis X."/>
            <person name="Fan L."/>
            <person name="Levin J.Z."/>
            <person name="Mitchell T.K."/>
            <person name="Okubara P.A."/>
            <person name="Farman M.L."/>
            <person name="Kohn L.M."/>
            <person name="Birren B."/>
            <person name="Ma L.-J."/>
            <person name="Dean R.A."/>
        </authorList>
    </citation>
    <scope>NUCLEOTIDE SEQUENCE</scope>
    <source>
        <strain evidence="3">R3-111a-1</strain>
    </source>
</reference>
<reference evidence="4" key="1">
    <citation type="submission" date="2010-07" db="EMBL/GenBank/DDBJ databases">
        <title>The genome sequence of Gaeumannomyces graminis var. tritici strain R3-111a-1.</title>
        <authorList>
            <consortium name="The Broad Institute Genome Sequencing Platform"/>
            <person name="Ma L.-J."/>
            <person name="Dead R."/>
            <person name="Young S."/>
            <person name="Zeng Q."/>
            <person name="Koehrsen M."/>
            <person name="Alvarado L."/>
            <person name="Berlin A."/>
            <person name="Chapman S.B."/>
            <person name="Chen Z."/>
            <person name="Freedman E."/>
            <person name="Gellesch M."/>
            <person name="Goldberg J."/>
            <person name="Griggs A."/>
            <person name="Gujja S."/>
            <person name="Heilman E.R."/>
            <person name="Heiman D."/>
            <person name="Hepburn T."/>
            <person name="Howarth C."/>
            <person name="Jen D."/>
            <person name="Larson L."/>
            <person name="Mehta T."/>
            <person name="Neiman D."/>
            <person name="Pearson M."/>
            <person name="Roberts A."/>
            <person name="Saif S."/>
            <person name="Shea T."/>
            <person name="Shenoy N."/>
            <person name="Sisk P."/>
            <person name="Stolte C."/>
            <person name="Sykes S."/>
            <person name="Walk T."/>
            <person name="White J."/>
            <person name="Yandava C."/>
            <person name="Haas B."/>
            <person name="Nusbaum C."/>
            <person name="Birren B."/>
        </authorList>
    </citation>
    <scope>NUCLEOTIDE SEQUENCE [LARGE SCALE GENOMIC DNA]</scope>
    <source>
        <strain evidence="4">R3-111a-1</strain>
    </source>
</reference>
<keyword evidence="1" id="KW-0812">Transmembrane</keyword>
<accession>J3NJU4</accession>
<keyword evidence="1" id="KW-1133">Transmembrane helix</keyword>
<keyword evidence="4" id="KW-1185">Reference proteome</keyword>
<protein>
    <submittedName>
        <fullName evidence="2 3">Uncharacterized protein</fullName>
    </submittedName>
</protein>
<dbReference type="Proteomes" id="UP000006039">
    <property type="component" value="Unassembled WGS sequence"/>
</dbReference>
<dbReference type="HOGENOM" id="CLU_1610846_0_0_1"/>
<evidence type="ECO:0000313" key="3">
    <source>
        <dbReference type="EnsemblFungi" id="EJT81547"/>
    </source>
</evidence>
<dbReference type="GeneID" id="20341983"/>
<evidence type="ECO:0000256" key="1">
    <source>
        <dbReference type="SAM" id="Phobius"/>
    </source>
</evidence>
<reference evidence="2" key="3">
    <citation type="submission" date="2010-09" db="EMBL/GenBank/DDBJ databases">
        <title>Annotation of Gaeumannomyces graminis var. tritici R3-111a-1.</title>
        <authorList>
            <consortium name="The Broad Institute Genome Sequencing Platform"/>
            <person name="Ma L.-J."/>
            <person name="Dead R."/>
            <person name="Young S.K."/>
            <person name="Zeng Q."/>
            <person name="Gargeya S."/>
            <person name="Fitzgerald M."/>
            <person name="Haas B."/>
            <person name="Abouelleil A."/>
            <person name="Alvarado L."/>
            <person name="Arachchi H.M."/>
            <person name="Berlin A."/>
            <person name="Brown A."/>
            <person name="Chapman S.B."/>
            <person name="Chen Z."/>
            <person name="Dunbar C."/>
            <person name="Freedman E."/>
            <person name="Gearin G."/>
            <person name="Gellesch M."/>
            <person name="Goldberg J."/>
            <person name="Griggs A."/>
            <person name="Gujja S."/>
            <person name="Heiman D."/>
            <person name="Howarth C."/>
            <person name="Larson L."/>
            <person name="Lui A."/>
            <person name="MacDonald P.J.P."/>
            <person name="Mehta T."/>
            <person name="Montmayeur A."/>
            <person name="Murphy C."/>
            <person name="Neiman D."/>
            <person name="Pearson M."/>
            <person name="Priest M."/>
            <person name="Roberts A."/>
            <person name="Saif S."/>
            <person name="Shea T."/>
            <person name="Shenoy N."/>
            <person name="Sisk P."/>
            <person name="Stolte C."/>
            <person name="Sykes S."/>
            <person name="Yandava C."/>
            <person name="Wortman J."/>
            <person name="Nusbaum C."/>
            <person name="Birren B."/>
        </authorList>
    </citation>
    <scope>NUCLEOTIDE SEQUENCE</scope>
    <source>
        <strain evidence="2">R3-111a-1</strain>
    </source>
</reference>
<evidence type="ECO:0000313" key="4">
    <source>
        <dbReference type="Proteomes" id="UP000006039"/>
    </source>
</evidence>
<dbReference type="EnsemblFungi" id="EJT81547">
    <property type="protein sequence ID" value="EJT81547"/>
    <property type="gene ID" value="GGTG_01525"/>
</dbReference>